<feature type="transmembrane region" description="Helical" evidence="6">
    <location>
        <begin position="184"/>
        <end position="204"/>
    </location>
</feature>
<dbReference type="AlphaFoldDB" id="A0A485KAX6"/>
<keyword evidence="2 6" id="KW-0812">Transmembrane</keyword>
<dbReference type="Proteomes" id="UP000332933">
    <property type="component" value="Unassembled WGS sequence"/>
</dbReference>
<dbReference type="PANTHER" id="PTHR11972">
    <property type="entry name" value="NADPH OXIDASE"/>
    <property type="match status" value="1"/>
</dbReference>
<dbReference type="InterPro" id="IPR013121">
    <property type="entry name" value="Fe_red_NAD-bd_6"/>
</dbReference>
<keyword evidence="5 6" id="KW-0472">Membrane</keyword>
<evidence type="ECO:0000256" key="2">
    <source>
        <dbReference type="ARBA" id="ARBA00022692"/>
    </source>
</evidence>
<feature type="transmembrane region" description="Helical" evidence="6">
    <location>
        <begin position="567"/>
        <end position="587"/>
    </location>
</feature>
<dbReference type="InterPro" id="IPR050369">
    <property type="entry name" value="RBOH/FRE"/>
</dbReference>
<feature type="domain" description="FAD-binding FR-type" evidence="7">
    <location>
        <begin position="339"/>
        <end position="454"/>
    </location>
</feature>
<evidence type="ECO:0000313" key="8">
    <source>
        <dbReference type="EMBL" id="KAF0714026.1"/>
    </source>
</evidence>
<proteinExistence type="predicted"/>
<dbReference type="PROSITE" id="PS51384">
    <property type="entry name" value="FAD_FR"/>
    <property type="match status" value="1"/>
</dbReference>
<evidence type="ECO:0000256" key="6">
    <source>
        <dbReference type="SAM" id="Phobius"/>
    </source>
</evidence>
<dbReference type="OrthoDB" id="75426at2759"/>
<sequence>MGEPLLRLRYFEASTPLVRDGTVQPRPSPPPAAPPTPTHMLWRLGHWLVGLLMILAGLTPMFYSFPVYTASLSPPLSTWWGVNPKVKNSGHSEMVVPTYFALGMALPLVVAALLFGLIRLKSPLVVVPFSNLLHRKPALLRYLVSYGELLFLAVVILGNGLVLHHQYIKRHKVTANATTTIKNFGTALGFVGLFNMVFLALPASRHSFWMEWLNIPFARGVKYHRWLGIATITTLLAHTGLFVAYYIRANASLAMLFPCFDCNIAKTGKDNWVNFFGLLSMLCMVIMGLTSLPIVRRKYYSVFYATHFLFIPATFLAVLHWGPITYFLFATIVLYLVNRIYSSATVAAPVSLDHAVALTQVTHLTVHCAAGYTPGDAVWLKVPALSKTQWHPFSVASTPLHTPGRLTLYIKCLGKWTSGLHTYIQACEAKNVQPIIYMDGGYTPAAPIPSSHSDVVFIGGGIGITPLMGQLLHVLHTNPHQMLWLVWHVRRVDLLVQFQAWLLEIEALAASTGTRLHIRLHVTQEASSSVDIVSATLSGLEPNMAVHDTHAPQEPRPYAHLSTTKRLLVLLLAFACSGAALAAVKYGEPIQAQNAAWWPLQRFVEVVVVVAGAYAGYFVTRLPQGKVDTPTANDVVVEDGKVTLDTEGFVAHFNVQFERAVWSTVFADVAASAAATVGVYVSGPMSLVRAVDAHAQGKRGFHVRHDEFHM</sequence>
<dbReference type="Pfam" id="PF01794">
    <property type="entry name" value="Ferric_reduct"/>
    <property type="match status" value="1"/>
</dbReference>
<feature type="transmembrane region" description="Helical" evidence="6">
    <location>
        <begin position="225"/>
        <end position="247"/>
    </location>
</feature>
<dbReference type="PANTHER" id="PTHR11972:SF193">
    <property type="entry name" value="FAD-BINDING FR-TYPE DOMAIN-CONTAINING PROTEIN"/>
    <property type="match status" value="1"/>
</dbReference>
<evidence type="ECO:0000256" key="1">
    <source>
        <dbReference type="ARBA" id="ARBA00004141"/>
    </source>
</evidence>
<dbReference type="InterPro" id="IPR013130">
    <property type="entry name" value="Fe3_Rdtase_TM_dom"/>
</dbReference>
<organism evidence="9 10">
    <name type="scientific">Aphanomyces stellatus</name>
    <dbReference type="NCBI Taxonomy" id="120398"/>
    <lineage>
        <taxon>Eukaryota</taxon>
        <taxon>Sar</taxon>
        <taxon>Stramenopiles</taxon>
        <taxon>Oomycota</taxon>
        <taxon>Saprolegniomycetes</taxon>
        <taxon>Saprolegniales</taxon>
        <taxon>Verrucalvaceae</taxon>
        <taxon>Aphanomyces</taxon>
    </lineage>
</organism>
<name>A0A485KAX6_9STRA</name>
<gene>
    <name evidence="9" type="primary">Aste57867_4090</name>
    <name evidence="8" type="ORF">As57867_004079</name>
    <name evidence="9" type="ORF">ASTE57867_4090</name>
</gene>
<dbReference type="SFLD" id="SFLDG01168">
    <property type="entry name" value="Ferric_reductase_subgroup_(FRE"/>
    <property type="match status" value="1"/>
</dbReference>
<dbReference type="Gene3D" id="3.40.50.80">
    <property type="entry name" value="Nucleotide-binding domain of ferredoxin-NADP reductase (FNR) module"/>
    <property type="match status" value="1"/>
</dbReference>
<dbReference type="GO" id="GO:0005886">
    <property type="term" value="C:plasma membrane"/>
    <property type="evidence" value="ECO:0007669"/>
    <property type="project" value="TreeGrafter"/>
</dbReference>
<feature type="transmembrane region" description="Helical" evidence="6">
    <location>
        <begin position="99"/>
        <end position="118"/>
    </location>
</feature>
<feature type="transmembrane region" description="Helical" evidence="6">
    <location>
        <begin position="272"/>
        <end position="292"/>
    </location>
</feature>
<dbReference type="SUPFAM" id="SSF52343">
    <property type="entry name" value="Ferredoxin reductase-like, C-terminal NADP-linked domain"/>
    <property type="match status" value="1"/>
</dbReference>
<reference evidence="8" key="2">
    <citation type="submission" date="2019-06" db="EMBL/GenBank/DDBJ databases">
        <title>Genomics analysis of Aphanomyces spp. identifies a new class of oomycete effector associated with host adaptation.</title>
        <authorList>
            <person name="Gaulin E."/>
        </authorList>
    </citation>
    <scope>NUCLEOTIDE SEQUENCE</scope>
    <source>
        <strain evidence="8">CBS 578.67</strain>
    </source>
</reference>
<reference evidence="9 10" key="1">
    <citation type="submission" date="2019-03" db="EMBL/GenBank/DDBJ databases">
        <authorList>
            <person name="Gaulin E."/>
            <person name="Dumas B."/>
        </authorList>
    </citation>
    <scope>NUCLEOTIDE SEQUENCE [LARGE SCALE GENOMIC DNA]</scope>
    <source>
        <strain evidence="9">CBS 568.67</strain>
    </source>
</reference>
<evidence type="ECO:0000256" key="5">
    <source>
        <dbReference type="ARBA" id="ARBA00023136"/>
    </source>
</evidence>
<feature type="transmembrane region" description="Helical" evidence="6">
    <location>
        <begin position="599"/>
        <end position="619"/>
    </location>
</feature>
<keyword evidence="3 6" id="KW-1133">Transmembrane helix</keyword>
<dbReference type="InterPro" id="IPR017927">
    <property type="entry name" value="FAD-bd_FR_type"/>
</dbReference>
<feature type="transmembrane region" description="Helical" evidence="6">
    <location>
        <begin position="44"/>
        <end position="65"/>
    </location>
</feature>
<evidence type="ECO:0000256" key="3">
    <source>
        <dbReference type="ARBA" id="ARBA00022989"/>
    </source>
</evidence>
<dbReference type="CDD" id="cd06186">
    <property type="entry name" value="NOX_Duox_like_FAD_NADP"/>
    <property type="match status" value="1"/>
</dbReference>
<feature type="transmembrane region" description="Helical" evidence="6">
    <location>
        <begin position="324"/>
        <end position="341"/>
    </location>
</feature>
<dbReference type="InterPro" id="IPR039261">
    <property type="entry name" value="FNR_nucleotide-bd"/>
</dbReference>
<dbReference type="Pfam" id="PF08030">
    <property type="entry name" value="NAD_binding_6"/>
    <property type="match status" value="1"/>
</dbReference>
<evidence type="ECO:0000313" key="10">
    <source>
        <dbReference type="Proteomes" id="UP000332933"/>
    </source>
</evidence>
<evidence type="ECO:0000256" key="4">
    <source>
        <dbReference type="ARBA" id="ARBA00023002"/>
    </source>
</evidence>
<keyword evidence="10" id="KW-1185">Reference proteome</keyword>
<accession>A0A485KAX6</accession>
<dbReference type="Pfam" id="PF08022">
    <property type="entry name" value="FAD_binding_8"/>
    <property type="match status" value="1"/>
</dbReference>
<protein>
    <submittedName>
        <fullName evidence="9">Aste57867_4090 protein</fullName>
    </submittedName>
</protein>
<feature type="transmembrane region" description="Helical" evidence="6">
    <location>
        <begin position="139"/>
        <end position="164"/>
    </location>
</feature>
<keyword evidence="4" id="KW-0560">Oxidoreductase</keyword>
<dbReference type="InterPro" id="IPR013112">
    <property type="entry name" value="FAD-bd_8"/>
</dbReference>
<dbReference type="SFLD" id="SFLDS00052">
    <property type="entry name" value="Ferric_Reductase_Domain"/>
    <property type="match status" value="1"/>
</dbReference>
<comment type="subcellular location">
    <subcellularLocation>
        <location evidence="1">Membrane</location>
        <topology evidence="1">Multi-pass membrane protein</topology>
    </subcellularLocation>
</comment>
<dbReference type="SUPFAM" id="SSF63380">
    <property type="entry name" value="Riboflavin synthase domain-like"/>
    <property type="match status" value="1"/>
</dbReference>
<evidence type="ECO:0000259" key="7">
    <source>
        <dbReference type="PROSITE" id="PS51384"/>
    </source>
</evidence>
<dbReference type="EMBL" id="CAADRA010000874">
    <property type="protein sequence ID" value="VFT81223.1"/>
    <property type="molecule type" value="Genomic_DNA"/>
</dbReference>
<dbReference type="GO" id="GO:0016491">
    <property type="term" value="F:oxidoreductase activity"/>
    <property type="evidence" value="ECO:0007669"/>
    <property type="project" value="UniProtKB-KW"/>
</dbReference>
<dbReference type="InterPro" id="IPR017938">
    <property type="entry name" value="Riboflavin_synthase-like_b-brl"/>
</dbReference>
<evidence type="ECO:0000313" key="9">
    <source>
        <dbReference type="EMBL" id="VFT81223.1"/>
    </source>
</evidence>
<dbReference type="EMBL" id="VJMH01000874">
    <property type="protein sequence ID" value="KAF0714026.1"/>
    <property type="molecule type" value="Genomic_DNA"/>
</dbReference>